<dbReference type="Pfam" id="PF01553">
    <property type="entry name" value="Acyltransferase"/>
    <property type="match status" value="1"/>
</dbReference>
<gene>
    <name evidence="8" type="ORF">DFR46_2582</name>
</gene>
<dbReference type="GO" id="GO:0003841">
    <property type="term" value="F:1-acylglycerol-3-phosphate O-acyltransferase activity"/>
    <property type="evidence" value="ECO:0007669"/>
    <property type="project" value="TreeGrafter"/>
</dbReference>
<proteinExistence type="predicted"/>
<keyword evidence="6" id="KW-0472">Membrane</keyword>
<keyword evidence="5 8" id="KW-0012">Acyltransferase</keyword>
<dbReference type="EMBL" id="QRDP01000004">
    <property type="protein sequence ID" value="RED17533.1"/>
    <property type="molecule type" value="Genomic_DNA"/>
</dbReference>
<keyword evidence="6" id="KW-1133">Transmembrane helix</keyword>
<dbReference type="CDD" id="cd07989">
    <property type="entry name" value="LPLAT_AGPAT-like"/>
    <property type="match status" value="1"/>
</dbReference>
<protein>
    <submittedName>
        <fullName evidence="8">Lyso-ornithine lipid acyltransferase</fullName>
    </submittedName>
</protein>
<dbReference type="SMART" id="SM00563">
    <property type="entry name" value="PlsC"/>
    <property type="match status" value="1"/>
</dbReference>
<keyword evidence="2" id="KW-0444">Lipid biosynthesis</keyword>
<evidence type="ECO:0000256" key="2">
    <source>
        <dbReference type="ARBA" id="ARBA00022516"/>
    </source>
</evidence>
<dbReference type="PANTHER" id="PTHR10434">
    <property type="entry name" value="1-ACYL-SN-GLYCEROL-3-PHOSPHATE ACYLTRANSFERASE"/>
    <property type="match status" value="1"/>
</dbReference>
<evidence type="ECO:0000256" key="5">
    <source>
        <dbReference type="ARBA" id="ARBA00023315"/>
    </source>
</evidence>
<evidence type="ECO:0000313" key="8">
    <source>
        <dbReference type="EMBL" id="RED17533.1"/>
    </source>
</evidence>
<feature type="domain" description="Phospholipid/glycerol acyltransferase" evidence="7">
    <location>
        <begin position="61"/>
        <end position="174"/>
    </location>
</feature>
<comment type="caution">
    <text evidence="8">The sequence shown here is derived from an EMBL/GenBank/DDBJ whole genome shotgun (WGS) entry which is preliminary data.</text>
</comment>
<evidence type="ECO:0000256" key="3">
    <source>
        <dbReference type="ARBA" id="ARBA00022679"/>
    </source>
</evidence>
<comment type="pathway">
    <text evidence="1">Lipid metabolism.</text>
</comment>
<dbReference type="GO" id="GO:0006654">
    <property type="term" value="P:phosphatidic acid biosynthetic process"/>
    <property type="evidence" value="ECO:0007669"/>
    <property type="project" value="TreeGrafter"/>
</dbReference>
<evidence type="ECO:0000256" key="6">
    <source>
        <dbReference type="SAM" id="Phobius"/>
    </source>
</evidence>
<keyword evidence="6" id="KW-0812">Transmembrane</keyword>
<evidence type="ECO:0000256" key="4">
    <source>
        <dbReference type="ARBA" id="ARBA00023098"/>
    </source>
</evidence>
<keyword evidence="9" id="KW-1185">Reference proteome</keyword>
<dbReference type="SUPFAM" id="SSF69593">
    <property type="entry name" value="Glycerol-3-phosphate (1)-acyltransferase"/>
    <property type="match status" value="1"/>
</dbReference>
<sequence length="244" mass="26955">MPRFLFRLTWLVGLILLCVPLHLLWRLFRLESPWPQRFLGWCGRACGLRATIVGKRAKGTILFASNHQSWMDILLIGGATGASFVSKETVRNWPIAGWLATMVGTIYIANSDRRAAGAQAERIRQALTASTSVAFFPEGKLDNGTLQPFRPALFGAVIPPVDHIAVQPVALDYGEHSEDLIWPSGTHAATNARQVFARRGVENVTIHLLDPIEIDENSHRKDVAEQCQSAIADALGQKIDRELA</sequence>
<keyword evidence="4" id="KW-0443">Lipid metabolism</keyword>
<accession>A0A3D9FIA7</accession>
<evidence type="ECO:0000313" key="9">
    <source>
        <dbReference type="Proteomes" id="UP000256310"/>
    </source>
</evidence>
<dbReference type="InterPro" id="IPR002123">
    <property type="entry name" value="Plipid/glycerol_acylTrfase"/>
</dbReference>
<evidence type="ECO:0000259" key="7">
    <source>
        <dbReference type="SMART" id="SM00563"/>
    </source>
</evidence>
<dbReference type="Proteomes" id="UP000256310">
    <property type="component" value="Unassembled WGS sequence"/>
</dbReference>
<feature type="transmembrane region" description="Helical" evidence="6">
    <location>
        <begin position="6"/>
        <end position="28"/>
    </location>
</feature>
<keyword evidence="3 8" id="KW-0808">Transferase</keyword>
<dbReference type="PANTHER" id="PTHR10434:SF64">
    <property type="entry name" value="1-ACYL-SN-GLYCEROL-3-PHOSPHATE ACYLTRANSFERASE-RELATED"/>
    <property type="match status" value="1"/>
</dbReference>
<name>A0A3D9FIA7_9SPHN</name>
<evidence type="ECO:0000256" key="1">
    <source>
        <dbReference type="ARBA" id="ARBA00005189"/>
    </source>
</evidence>
<dbReference type="AlphaFoldDB" id="A0A3D9FIA7"/>
<reference evidence="8 9" key="1">
    <citation type="submission" date="2018-07" db="EMBL/GenBank/DDBJ databases">
        <title>Genomic Encyclopedia of Type Strains, Phase IV (KMG-IV): sequencing the most valuable type-strain genomes for metagenomic binning, comparative biology and taxonomic classification.</title>
        <authorList>
            <person name="Goeker M."/>
        </authorList>
    </citation>
    <scope>NUCLEOTIDE SEQUENCE [LARGE SCALE GENOMIC DNA]</scope>
    <source>
        <strain evidence="8 9">DSM 26725</strain>
    </source>
</reference>
<organism evidence="8 9">
    <name type="scientific">Parasphingopyxis lamellibrachiae</name>
    <dbReference type="NCBI Taxonomy" id="680125"/>
    <lineage>
        <taxon>Bacteria</taxon>
        <taxon>Pseudomonadati</taxon>
        <taxon>Pseudomonadota</taxon>
        <taxon>Alphaproteobacteria</taxon>
        <taxon>Sphingomonadales</taxon>
        <taxon>Sphingomonadaceae</taxon>
        <taxon>Parasphingopyxis</taxon>
    </lineage>
</organism>